<gene>
    <name evidence="3" type="ORF">TSUD_22380</name>
</gene>
<feature type="compositionally biased region" description="Low complexity" evidence="1">
    <location>
        <begin position="55"/>
        <end position="69"/>
    </location>
</feature>
<accession>A0A2Z6N4L5</accession>
<evidence type="ECO:0000313" key="3">
    <source>
        <dbReference type="EMBL" id="GAU31792.1"/>
    </source>
</evidence>
<sequence length="239" mass="26371">MAMAGTGTLNLSQFSLHKPLSFSATKLPRTRICIRAMSETENKTSTSVKTQQQDTPSTSTSSVSISPPSNFKPPEAKRFAIRSDKTFEILAASLPLFFRFATGVFVSGYSFSFVSKDEIPPNEYVFKLSGITVKETSKVGARPEKPIEIYEFERYFMVDPNTGVSMYESDDIIRYLVGKYGDGNIPLALSLGFLTSLTCGLSMLGRITKGTTYTPAKLPPQPLKLWAYEVGPKHLNYAS</sequence>
<dbReference type="Proteomes" id="UP000242715">
    <property type="component" value="Unassembled WGS sequence"/>
</dbReference>
<evidence type="ECO:0000256" key="2">
    <source>
        <dbReference type="SAM" id="Phobius"/>
    </source>
</evidence>
<protein>
    <recommendedName>
        <fullName evidence="5">GST N-terminal domain-containing protein</fullName>
    </recommendedName>
</protein>
<organism evidence="3 4">
    <name type="scientific">Trifolium subterraneum</name>
    <name type="common">Subterranean clover</name>
    <dbReference type="NCBI Taxonomy" id="3900"/>
    <lineage>
        <taxon>Eukaryota</taxon>
        <taxon>Viridiplantae</taxon>
        <taxon>Streptophyta</taxon>
        <taxon>Embryophyta</taxon>
        <taxon>Tracheophyta</taxon>
        <taxon>Spermatophyta</taxon>
        <taxon>Magnoliopsida</taxon>
        <taxon>eudicotyledons</taxon>
        <taxon>Gunneridae</taxon>
        <taxon>Pentapetalae</taxon>
        <taxon>rosids</taxon>
        <taxon>fabids</taxon>
        <taxon>Fabales</taxon>
        <taxon>Fabaceae</taxon>
        <taxon>Papilionoideae</taxon>
        <taxon>50 kb inversion clade</taxon>
        <taxon>NPAAA clade</taxon>
        <taxon>Hologalegina</taxon>
        <taxon>IRL clade</taxon>
        <taxon>Trifolieae</taxon>
        <taxon>Trifolium</taxon>
    </lineage>
</organism>
<dbReference type="PANTHER" id="PTHR45288">
    <property type="entry name" value="THIOREDOXIN FAMILY PROTEIN"/>
    <property type="match status" value="1"/>
</dbReference>
<name>A0A2Z6N4L5_TRISU</name>
<dbReference type="EMBL" id="DF973468">
    <property type="protein sequence ID" value="GAU31792.1"/>
    <property type="molecule type" value="Genomic_DNA"/>
</dbReference>
<dbReference type="AlphaFoldDB" id="A0A2Z6N4L5"/>
<dbReference type="GO" id="GO:0009507">
    <property type="term" value="C:chloroplast"/>
    <property type="evidence" value="ECO:0007669"/>
    <property type="project" value="TreeGrafter"/>
</dbReference>
<dbReference type="PANTHER" id="PTHR45288:SF1">
    <property type="entry name" value="THIOREDOXIN FAMILY PROTEIN"/>
    <property type="match status" value="1"/>
</dbReference>
<reference evidence="4" key="1">
    <citation type="journal article" date="2017" name="Front. Plant Sci.">
        <title>Climate Clever Clovers: New Paradigm to Reduce the Environmental Footprint of Ruminants by Breeding Low Methanogenic Forages Utilizing Haplotype Variation.</title>
        <authorList>
            <person name="Kaur P."/>
            <person name="Appels R."/>
            <person name="Bayer P.E."/>
            <person name="Keeble-Gagnere G."/>
            <person name="Wang J."/>
            <person name="Hirakawa H."/>
            <person name="Shirasawa K."/>
            <person name="Vercoe P."/>
            <person name="Stefanova K."/>
            <person name="Durmic Z."/>
            <person name="Nichols P."/>
            <person name="Revell C."/>
            <person name="Isobe S.N."/>
            <person name="Edwards D."/>
            <person name="Erskine W."/>
        </authorList>
    </citation>
    <scope>NUCLEOTIDE SEQUENCE [LARGE SCALE GENOMIC DNA]</scope>
    <source>
        <strain evidence="4">cv. Daliak</strain>
    </source>
</reference>
<proteinExistence type="predicted"/>
<feature type="transmembrane region" description="Helical" evidence="2">
    <location>
        <begin position="87"/>
        <end position="111"/>
    </location>
</feature>
<dbReference type="OrthoDB" id="422574at2759"/>
<keyword evidence="2" id="KW-1133">Transmembrane helix</keyword>
<evidence type="ECO:0000313" key="4">
    <source>
        <dbReference type="Proteomes" id="UP000242715"/>
    </source>
</evidence>
<feature type="transmembrane region" description="Helical" evidence="2">
    <location>
        <begin position="185"/>
        <end position="204"/>
    </location>
</feature>
<evidence type="ECO:0008006" key="5">
    <source>
        <dbReference type="Google" id="ProtNLM"/>
    </source>
</evidence>
<keyword evidence="4" id="KW-1185">Reference proteome</keyword>
<keyword evidence="2" id="KW-0472">Membrane</keyword>
<feature type="region of interest" description="Disordered" evidence="1">
    <location>
        <begin position="38"/>
        <end position="75"/>
    </location>
</feature>
<feature type="compositionally biased region" description="Polar residues" evidence="1">
    <location>
        <begin position="43"/>
        <end position="54"/>
    </location>
</feature>
<evidence type="ECO:0000256" key="1">
    <source>
        <dbReference type="SAM" id="MobiDB-lite"/>
    </source>
</evidence>
<keyword evidence="2" id="KW-0812">Transmembrane</keyword>